<protein>
    <submittedName>
        <fullName evidence="1">Nucleoid-associated protein</fullName>
    </submittedName>
</protein>
<dbReference type="AlphaFoldDB" id="A0A974ZZY7"/>
<evidence type="ECO:0000313" key="1">
    <source>
        <dbReference type="EMBL" id="QSE96681.1"/>
    </source>
</evidence>
<keyword evidence="2" id="KW-1185">Reference proteome</keyword>
<dbReference type="RefSeq" id="WP_205721195.1">
    <property type="nucleotide sequence ID" value="NZ_CP070608.1"/>
</dbReference>
<dbReference type="Pfam" id="PF04245">
    <property type="entry name" value="NA37"/>
    <property type="match status" value="1"/>
</dbReference>
<dbReference type="InterPro" id="IPR007358">
    <property type="entry name" value="Nucleoid_associated_NdpA"/>
</dbReference>
<evidence type="ECO:0000313" key="2">
    <source>
        <dbReference type="Proteomes" id="UP000662783"/>
    </source>
</evidence>
<dbReference type="EMBL" id="CP070608">
    <property type="protein sequence ID" value="QSE96681.1"/>
    <property type="molecule type" value="Genomic_DNA"/>
</dbReference>
<reference evidence="1" key="1">
    <citation type="submission" date="2021-02" db="EMBL/GenBank/DDBJ databases">
        <title>Fulvivirga sp. S481 isolated from sea water.</title>
        <authorList>
            <person name="Bae S.S."/>
            <person name="Baek K."/>
        </authorList>
    </citation>
    <scope>NUCLEOTIDE SEQUENCE</scope>
    <source>
        <strain evidence="1">S481</strain>
    </source>
</reference>
<proteinExistence type="predicted"/>
<dbReference type="Proteomes" id="UP000662783">
    <property type="component" value="Chromosome"/>
</dbReference>
<accession>A0A974ZZY7</accession>
<gene>
    <name evidence="1" type="ORF">JR347_13905</name>
</gene>
<sequence>MIISDSKITNIITHYVGNKLKDEGYSLSDSASSIYEESEEYYLKYFLSQLKSEEKYRFTHPTDLELNGVYQAAKTVFEDQESFIEVSHNLAKLLYSHSEHPKINEGVLNVVLLENIAFSGQRCEALGIFKSETNVPFLKVEQTDANYALTHDLGYELNGLDKGALIAQLPNGEMEVIVYDKNGLRGDSKFWIDDFLGLEIISNEFYQTTELMKVTRDFIEKTVPEEFEITRPDQIDLLNRSMDYLKHAETYNQNEYLDSVLHDEGLKESFRSFTSNHMQEMNVPESFAISEVAVKKMARTYKSVLKLDKNFHVYIHGDRNKIEKGVDENGQKYYKIYFEEER</sequence>
<name>A0A974ZZY7_9BACT</name>
<dbReference type="GO" id="GO:0009295">
    <property type="term" value="C:nucleoid"/>
    <property type="evidence" value="ECO:0007669"/>
    <property type="project" value="InterPro"/>
</dbReference>
<organism evidence="1 2">
    <name type="scientific">Fulvivirga lutea</name>
    <dbReference type="NCBI Taxonomy" id="2810512"/>
    <lineage>
        <taxon>Bacteria</taxon>
        <taxon>Pseudomonadati</taxon>
        <taxon>Bacteroidota</taxon>
        <taxon>Cytophagia</taxon>
        <taxon>Cytophagales</taxon>
        <taxon>Fulvivirgaceae</taxon>
        <taxon>Fulvivirga</taxon>
    </lineage>
</organism>
<dbReference type="KEGG" id="fuv:JR347_13905"/>